<keyword evidence="4 6" id="KW-1133">Transmembrane helix</keyword>
<evidence type="ECO:0000256" key="6">
    <source>
        <dbReference type="SAM" id="Phobius"/>
    </source>
</evidence>
<keyword evidence="3 6" id="KW-0812">Transmembrane</keyword>
<gene>
    <name evidence="7" type="ORF">RM529_07705</name>
</gene>
<comment type="caution">
    <text evidence="7">The sequence shown here is derived from an EMBL/GenBank/DDBJ whole genome shotgun (WGS) entry which is preliminary data.</text>
</comment>
<feature type="transmembrane region" description="Helical" evidence="6">
    <location>
        <begin position="253"/>
        <end position="271"/>
    </location>
</feature>
<dbReference type="Gene3D" id="1.10.357.140">
    <property type="entry name" value="UbiA prenyltransferase"/>
    <property type="match status" value="1"/>
</dbReference>
<dbReference type="EMBL" id="JAVRHP010000030">
    <property type="protein sequence ID" value="MDT0650024.1"/>
    <property type="molecule type" value="Genomic_DNA"/>
</dbReference>
<dbReference type="Pfam" id="PF01040">
    <property type="entry name" value="UbiA"/>
    <property type="match status" value="1"/>
</dbReference>
<protein>
    <submittedName>
        <fullName evidence="7">Geranylgeranylglycerol-phosphate geranylgeranyltransferase</fullName>
    </submittedName>
</protein>
<keyword evidence="2" id="KW-1003">Cell membrane</keyword>
<feature type="transmembrane region" description="Helical" evidence="6">
    <location>
        <begin position="12"/>
        <end position="28"/>
    </location>
</feature>
<feature type="transmembrane region" description="Helical" evidence="6">
    <location>
        <begin position="34"/>
        <end position="59"/>
    </location>
</feature>
<organism evidence="7 8">
    <name type="scientific">Autumnicola edwardsiae</name>
    <dbReference type="NCBI Taxonomy" id="3075594"/>
    <lineage>
        <taxon>Bacteria</taxon>
        <taxon>Pseudomonadati</taxon>
        <taxon>Bacteroidota</taxon>
        <taxon>Flavobacteriia</taxon>
        <taxon>Flavobacteriales</taxon>
        <taxon>Flavobacteriaceae</taxon>
        <taxon>Autumnicola</taxon>
    </lineage>
</organism>
<comment type="subcellular location">
    <subcellularLocation>
        <location evidence="1">Membrane</location>
        <topology evidence="1">Multi-pass membrane protein</topology>
    </subcellularLocation>
</comment>
<evidence type="ECO:0000313" key="8">
    <source>
        <dbReference type="Proteomes" id="UP001248819"/>
    </source>
</evidence>
<evidence type="ECO:0000256" key="1">
    <source>
        <dbReference type="ARBA" id="ARBA00004141"/>
    </source>
</evidence>
<accession>A0ABU3CUK4</accession>
<evidence type="ECO:0000313" key="7">
    <source>
        <dbReference type="EMBL" id="MDT0650024.1"/>
    </source>
</evidence>
<feature type="transmembrane region" description="Helical" evidence="6">
    <location>
        <begin position="169"/>
        <end position="191"/>
    </location>
</feature>
<feature type="transmembrane region" description="Helical" evidence="6">
    <location>
        <begin position="135"/>
        <end position="157"/>
    </location>
</feature>
<dbReference type="Gene3D" id="1.20.120.1780">
    <property type="entry name" value="UbiA prenyltransferase"/>
    <property type="match status" value="1"/>
</dbReference>
<keyword evidence="5 6" id="KW-0472">Membrane</keyword>
<feature type="transmembrane region" description="Helical" evidence="6">
    <location>
        <begin position="283"/>
        <end position="302"/>
    </location>
</feature>
<feature type="transmembrane region" description="Helical" evidence="6">
    <location>
        <begin position="111"/>
        <end position="128"/>
    </location>
</feature>
<sequence length="303" mass="34060">MLNYLNLIRYKNLLFIAFTQFLIKYGLFEAFDAAITLSLFGCFLLALATVCLAAGGYIINDVYDIETDRINRGKDTVIGTHISEKTGTTWFLILNVTGVGIGFYLSNIIGWPAFSGLWIFASAILYFYATYLKQLALIGNIIVSCTIAGVVVIVGLYDLLPAINEQNQPAQSLLFSILLDYALFAFLINLLREMVKDQEDIKGDYNAGMQTLPIQLGIARTNKVIFAVAIIPLVAIVYYIYNYLFENTYSTLYVLLLIVAPLLYVMVKILDAEKRKQFTHLSLILKLILFFGLFSLGLHKFII</sequence>
<dbReference type="InterPro" id="IPR000537">
    <property type="entry name" value="UbiA_prenyltransferase"/>
</dbReference>
<evidence type="ECO:0000256" key="4">
    <source>
        <dbReference type="ARBA" id="ARBA00022989"/>
    </source>
</evidence>
<dbReference type="RefSeq" id="WP_311484224.1">
    <property type="nucleotide sequence ID" value="NZ_JAVRHP010000030.1"/>
</dbReference>
<evidence type="ECO:0000256" key="2">
    <source>
        <dbReference type="ARBA" id="ARBA00022475"/>
    </source>
</evidence>
<evidence type="ECO:0000256" key="3">
    <source>
        <dbReference type="ARBA" id="ARBA00022692"/>
    </source>
</evidence>
<dbReference type="CDD" id="cd13961">
    <property type="entry name" value="PT_UbiA_DGGGPS"/>
    <property type="match status" value="1"/>
</dbReference>
<feature type="transmembrane region" description="Helical" evidence="6">
    <location>
        <begin position="88"/>
        <end position="105"/>
    </location>
</feature>
<dbReference type="InterPro" id="IPR050475">
    <property type="entry name" value="Prenyltransferase_related"/>
</dbReference>
<proteinExistence type="predicted"/>
<feature type="transmembrane region" description="Helical" evidence="6">
    <location>
        <begin position="224"/>
        <end position="241"/>
    </location>
</feature>
<dbReference type="Proteomes" id="UP001248819">
    <property type="component" value="Unassembled WGS sequence"/>
</dbReference>
<reference evidence="7 8" key="1">
    <citation type="submission" date="2023-09" db="EMBL/GenBank/DDBJ databases">
        <authorList>
            <person name="Rey-Velasco X."/>
        </authorList>
    </citation>
    <scope>NUCLEOTIDE SEQUENCE [LARGE SCALE GENOMIC DNA]</scope>
    <source>
        <strain evidence="7 8">F297</strain>
    </source>
</reference>
<keyword evidence="8" id="KW-1185">Reference proteome</keyword>
<evidence type="ECO:0000256" key="5">
    <source>
        <dbReference type="ARBA" id="ARBA00023136"/>
    </source>
</evidence>
<name>A0ABU3CUK4_9FLAO</name>
<dbReference type="InterPro" id="IPR044878">
    <property type="entry name" value="UbiA_sf"/>
</dbReference>
<dbReference type="PANTHER" id="PTHR42723">
    <property type="entry name" value="CHLOROPHYLL SYNTHASE"/>
    <property type="match status" value="1"/>
</dbReference>
<dbReference type="PANTHER" id="PTHR42723:SF1">
    <property type="entry name" value="CHLOROPHYLL SYNTHASE, CHLOROPLASTIC"/>
    <property type="match status" value="1"/>
</dbReference>
<dbReference type="NCBIfam" id="NF009512">
    <property type="entry name" value="PRK12872.1-1"/>
    <property type="match status" value="1"/>
</dbReference>